<dbReference type="PANTHER" id="PTHR22255">
    <property type="entry name" value="LP06548P"/>
    <property type="match status" value="1"/>
</dbReference>
<dbReference type="PANTHER" id="PTHR22255:SF9">
    <property type="entry name" value="LP06548P"/>
    <property type="match status" value="1"/>
</dbReference>
<sequence>MNGGLSPTLSNCNLTYPLIGKWFQPGINELIYINETYVTSKGTCIEQDAINKFIFYNDQARCKRCILFIQRHINALQFRESECYEFDDPVDRICNSLTPDTPLYTIFRENFQAIECPIHELWKLKRVNENSLECTPKSFHNCLPSNSFRLTYNKCSIDKDVTAKCMAIWSDGPNNYVVARSSNRKKFICFSYTKAKHDDNHPLELYLPSDDSCRDLLSRESATVFTLDSSSLATSDINLSLPQWTLGKWSVVGGSSKHFYLNRTQIILYSNGKSTQVFKLTKLLRNKKHDDYLNNQTTIRIKAKALEHCISITYCITLIFRSHLVIDLSLVTGEQGCQENKSRHQLQKSDTSYTLFKQPNSNFDTSTDQTMCPQSGIFKSISNYRPVIQISACTGGSVWTLLNGCEKPNELTFTTTCSHEIVPDVQVITAIKGTCLATWSDKKFQRTLVIYEHSRSFCLIHPTKIMKASWILYGQSCNDVHSIYNNGVENGLHYTGQCTTTNNQQQQQVPLIRLSSRTDNRSSSSQMYKYFLFSVSH</sequence>
<gene>
    <name evidence="3" type="ORF">OVA965_LOCUS2930</name>
    <name evidence="4" type="ORF">TMI583_LOCUS2929</name>
</gene>
<dbReference type="Proteomes" id="UP000682733">
    <property type="component" value="Unassembled WGS sequence"/>
</dbReference>
<name>A0A8S2GQU9_9BILA</name>
<organism evidence="4 5">
    <name type="scientific">Didymodactylos carnosus</name>
    <dbReference type="NCBI Taxonomy" id="1234261"/>
    <lineage>
        <taxon>Eukaryota</taxon>
        <taxon>Metazoa</taxon>
        <taxon>Spiralia</taxon>
        <taxon>Gnathifera</taxon>
        <taxon>Rotifera</taxon>
        <taxon>Eurotatoria</taxon>
        <taxon>Bdelloidea</taxon>
        <taxon>Philodinida</taxon>
        <taxon>Philodinidae</taxon>
        <taxon>Didymodactylos</taxon>
    </lineage>
</organism>
<dbReference type="EMBL" id="CAJOBA010000668">
    <property type="protein sequence ID" value="CAF3548589.1"/>
    <property type="molecule type" value="Genomic_DNA"/>
</dbReference>
<dbReference type="EMBL" id="CAJNOK010000668">
    <property type="protein sequence ID" value="CAF0768097.1"/>
    <property type="molecule type" value="Genomic_DNA"/>
</dbReference>
<feature type="domain" description="DUF7044" evidence="2">
    <location>
        <begin position="11"/>
        <end position="95"/>
    </location>
</feature>
<evidence type="ECO:0000259" key="1">
    <source>
        <dbReference type="Pfam" id="PF23069"/>
    </source>
</evidence>
<accession>A0A8S2GQU9</accession>
<proteinExistence type="predicted"/>
<dbReference type="Pfam" id="PF23069">
    <property type="entry name" value="DUF7042"/>
    <property type="match status" value="1"/>
</dbReference>
<comment type="caution">
    <text evidence="4">The sequence shown here is derived from an EMBL/GenBank/DDBJ whole genome shotgun (WGS) entry which is preliminary data.</text>
</comment>
<dbReference type="Proteomes" id="UP000677228">
    <property type="component" value="Unassembled WGS sequence"/>
</dbReference>
<reference evidence="4" key="1">
    <citation type="submission" date="2021-02" db="EMBL/GenBank/DDBJ databases">
        <authorList>
            <person name="Nowell W R."/>
        </authorList>
    </citation>
    <scope>NUCLEOTIDE SEQUENCE</scope>
</reference>
<protein>
    <submittedName>
        <fullName evidence="4">Uncharacterized protein</fullName>
    </submittedName>
</protein>
<evidence type="ECO:0000259" key="2">
    <source>
        <dbReference type="Pfam" id="PF23071"/>
    </source>
</evidence>
<dbReference type="InterPro" id="IPR055472">
    <property type="entry name" value="DUF7044"/>
</dbReference>
<evidence type="ECO:0000313" key="5">
    <source>
        <dbReference type="Proteomes" id="UP000682733"/>
    </source>
</evidence>
<dbReference type="Pfam" id="PF23071">
    <property type="entry name" value="DUF7044"/>
    <property type="match status" value="1"/>
</dbReference>
<evidence type="ECO:0000313" key="3">
    <source>
        <dbReference type="EMBL" id="CAF0768097.1"/>
    </source>
</evidence>
<dbReference type="AlphaFoldDB" id="A0A8S2GQU9"/>
<evidence type="ECO:0000313" key="4">
    <source>
        <dbReference type="EMBL" id="CAF3548589.1"/>
    </source>
</evidence>
<feature type="domain" description="DUF7042" evidence="1">
    <location>
        <begin position="113"/>
        <end position="227"/>
    </location>
</feature>
<dbReference type="InterPro" id="IPR055470">
    <property type="entry name" value="DUF7042"/>
</dbReference>